<protein>
    <recommendedName>
        <fullName evidence="5">F-box domain-containing protein</fullName>
    </recommendedName>
</protein>
<feature type="coiled-coil region" evidence="2">
    <location>
        <begin position="555"/>
        <end position="589"/>
    </location>
</feature>
<dbReference type="Proteomes" id="UP000256970">
    <property type="component" value="Unassembled WGS sequence"/>
</dbReference>
<evidence type="ECO:0008006" key="5">
    <source>
        <dbReference type="Google" id="ProtNLM"/>
    </source>
</evidence>
<dbReference type="SUPFAM" id="SSF52058">
    <property type="entry name" value="L domain-like"/>
    <property type="match status" value="1"/>
</dbReference>
<accession>A0A383WJZ9</accession>
<evidence type="ECO:0000256" key="1">
    <source>
        <dbReference type="ARBA" id="ARBA00004430"/>
    </source>
</evidence>
<evidence type="ECO:0000256" key="2">
    <source>
        <dbReference type="SAM" id="Coils"/>
    </source>
</evidence>
<reference evidence="3 4" key="1">
    <citation type="submission" date="2016-10" db="EMBL/GenBank/DDBJ databases">
        <authorList>
            <person name="Cai Z."/>
        </authorList>
    </citation>
    <scope>NUCLEOTIDE SEQUENCE [LARGE SCALE GENOMIC DNA]</scope>
</reference>
<evidence type="ECO:0000313" key="4">
    <source>
        <dbReference type="Proteomes" id="UP000256970"/>
    </source>
</evidence>
<dbReference type="PANTHER" id="PTHR47186">
    <property type="entry name" value="LEUCINE-RICH REPEAT-CONTAINING PROTEIN 57"/>
    <property type="match status" value="1"/>
</dbReference>
<dbReference type="Gene3D" id="3.80.10.10">
    <property type="entry name" value="Ribonuclease Inhibitor"/>
    <property type="match status" value="2"/>
</dbReference>
<name>A0A383WJZ9_TETOB</name>
<proteinExistence type="predicted"/>
<keyword evidence="2" id="KW-0175">Coiled coil</keyword>
<evidence type="ECO:0000313" key="3">
    <source>
        <dbReference type="EMBL" id="SZX77573.1"/>
    </source>
</evidence>
<dbReference type="GO" id="GO:0005930">
    <property type="term" value="C:axoneme"/>
    <property type="evidence" value="ECO:0007669"/>
    <property type="project" value="UniProtKB-SubCell"/>
</dbReference>
<dbReference type="PANTHER" id="PTHR47186:SF61">
    <property type="entry name" value="LEUCINE-RICH REPEAT-CONTAINING PROTEIN 57-RELATED"/>
    <property type="match status" value="1"/>
</dbReference>
<sequence length="590" mass="62929">MDLMNNEHSCSSTSSLAHLPAELLVRVLRKLSPRQRFGGCALACRALLAAAVAATEELQLSNINQQRADSIALWLAKHSSECLSRLELQGMWQCSPVKLAVPIERLVHLRALTIWELALHTHPASNSSSISSCSHLGLLSGLQQLELTSTPQPTCSSLMGGGASVATSYASSVAAEQAAEIACSAVLGTALGQLVQLTMLSLSTECAWRLGGLALALLSSLSKLQRLELSTAGTDQHPVQMQNLPGSLTALSLSDVCVDSTQELGSCCQLSRLQQLELSATDMPATMLRHVPWLQTLLLDASLKKHAVLPMLPQLQHICSVILEEMQGAAAASDYAALTASSQLEKLQLTRCGIAASAAEHMFAAGRLLPRLRSISIQSEFENPWFPTKDNDSDDEDDDCALVLGPGGAARLAACCPGLQSLGTLVVEADVTAADLLPLLQLTALTRLELGGHGCGDDVAQQVLSKMAGLVHLEVLYCPSLTPSGCAHLTSLTALTCLRLQHCRSFALDDGVSSDEDGDGPLSVVTFQSKVTPPDVWARLQQVCMRDPAALAVMYQHAQQRLAAQEQQLQEQAQQLQQARQQIQELSQAV</sequence>
<dbReference type="InterPro" id="IPR032675">
    <property type="entry name" value="LRR_dom_sf"/>
</dbReference>
<dbReference type="AlphaFoldDB" id="A0A383WJZ9"/>
<keyword evidence="4" id="KW-1185">Reference proteome</keyword>
<dbReference type="EMBL" id="FNXT01001291">
    <property type="protein sequence ID" value="SZX77573.1"/>
    <property type="molecule type" value="Genomic_DNA"/>
</dbReference>
<organism evidence="3 4">
    <name type="scientific">Tetradesmus obliquus</name>
    <name type="common">Green alga</name>
    <name type="synonym">Acutodesmus obliquus</name>
    <dbReference type="NCBI Taxonomy" id="3088"/>
    <lineage>
        <taxon>Eukaryota</taxon>
        <taxon>Viridiplantae</taxon>
        <taxon>Chlorophyta</taxon>
        <taxon>core chlorophytes</taxon>
        <taxon>Chlorophyceae</taxon>
        <taxon>CS clade</taxon>
        <taxon>Sphaeropleales</taxon>
        <taxon>Scenedesmaceae</taxon>
        <taxon>Tetradesmus</taxon>
    </lineage>
</organism>
<comment type="subcellular location">
    <subcellularLocation>
        <location evidence="1">Cytoplasm</location>
        <location evidence="1">Cytoskeleton</location>
        <location evidence="1">Cilium axoneme</location>
    </subcellularLocation>
</comment>
<gene>
    <name evidence="3" type="ORF">BQ4739_LOCUS17927</name>
</gene>